<dbReference type="PANTHER" id="PTHR30204:SF97">
    <property type="entry name" value="MERR FAMILY REGULATORY PROTEIN"/>
    <property type="match status" value="1"/>
</dbReference>
<organism evidence="3 4">
    <name type="scientific">Nocardiopsis mwathae</name>
    <dbReference type="NCBI Taxonomy" id="1472723"/>
    <lineage>
        <taxon>Bacteria</taxon>
        <taxon>Bacillati</taxon>
        <taxon>Actinomycetota</taxon>
        <taxon>Actinomycetes</taxon>
        <taxon>Streptosporangiales</taxon>
        <taxon>Nocardiopsidaceae</taxon>
        <taxon>Nocardiopsis</taxon>
    </lineage>
</organism>
<accession>A0A7X0D869</accession>
<dbReference type="Gene3D" id="1.10.1660.10">
    <property type="match status" value="1"/>
</dbReference>
<protein>
    <submittedName>
        <fullName evidence="3">DNA-binding transcriptional MerR regulator</fullName>
    </submittedName>
</protein>
<evidence type="ECO:0000313" key="4">
    <source>
        <dbReference type="Proteomes" id="UP000546642"/>
    </source>
</evidence>
<gene>
    <name evidence="3" type="ORF">HNR23_004516</name>
</gene>
<dbReference type="GO" id="GO:0003700">
    <property type="term" value="F:DNA-binding transcription factor activity"/>
    <property type="evidence" value="ECO:0007669"/>
    <property type="project" value="InterPro"/>
</dbReference>
<dbReference type="SUPFAM" id="SSF46955">
    <property type="entry name" value="Putative DNA-binding domain"/>
    <property type="match status" value="1"/>
</dbReference>
<dbReference type="PROSITE" id="PS50937">
    <property type="entry name" value="HTH_MERR_2"/>
    <property type="match status" value="1"/>
</dbReference>
<dbReference type="EMBL" id="JACHDS010000001">
    <property type="protein sequence ID" value="MBB6174456.1"/>
    <property type="molecule type" value="Genomic_DNA"/>
</dbReference>
<evidence type="ECO:0000259" key="2">
    <source>
        <dbReference type="PROSITE" id="PS50937"/>
    </source>
</evidence>
<dbReference type="RefSeq" id="WP_221308219.1">
    <property type="nucleotide sequence ID" value="NZ_JACHDS010000001.1"/>
</dbReference>
<name>A0A7X0D869_9ACTN</name>
<evidence type="ECO:0000313" key="3">
    <source>
        <dbReference type="EMBL" id="MBB6174456.1"/>
    </source>
</evidence>
<dbReference type="PANTHER" id="PTHR30204">
    <property type="entry name" value="REDOX-CYCLING DRUG-SENSING TRANSCRIPTIONAL ACTIVATOR SOXR"/>
    <property type="match status" value="1"/>
</dbReference>
<dbReference type="AlphaFoldDB" id="A0A7X0D869"/>
<comment type="caution">
    <text evidence="3">The sequence shown here is derived from an EMBL/GenBank/DDBJ whole genome shotgun (WGS) entry which is preliminary data.</text>
</comment>
<sequence>MMSIGEFTRLTTLSAKALRLYDERGLLRPASVDAWSGYRRYTAAQLPAALRLRALRDAGIPLAHADHVLGDAETAREALAGHRARLAAERARQDAALALLEDMVRGEGHSSRDVEVRRAPAQPWAGVVLELPDEDDGVGRDAGGGGGEDAEIAWCNDAFAALWTGLADEGIAPTGAYWTSYRVVPGTDRVEMLCCWPLARPLPEGWSPPGRTVAAGVLAERSEYVARWRPDAAAPEIQGAVHPAVLALVMAAEQRGEELDWSRLRQLGLLDEHGRPIGTEIAVPTA</sequence>
<dbReference type="Pfam" id="PF13411">
    <property type="entry name" value="MerR_1"/>
    <property type="match status" value="1"/>
</dbReference>
<evidence type="ECO:0000256" key="1">
    <source>
        <dbReference type="ARBA" id="ARBA00023125"/>
    </source>
</evidence>
<keyword evidence="4" id="KW-1185">Reference proteome</keyword>
<reference evidence="3 4" key="1">
    <citation type="submission" date="2020-08" db="EMBL/GenBank/DDBJ databases">
        <title>Sequencing the genomes of 1000 actinobacteria strains.</title>
        <authorList>
            <person name="Klenk H.-P."/>
        </authorList>
    </citation>
    <scope>NUCLEOTIDE SEQUENCE [LARGE SCALE GENOMIC DNA]</scope>
    <source>
        <strain evidence="3 4">DSM 46659</strain>
    </source>
</reference>
<keyword evidence="1 3" id="KW-0238">DNA-binding</keyword>
<dbReference type="InterPro" id="IPR047057">
    <property type="entry name" value="MerR_fam"/>
</dbReference>
<feature type="domain" description="HTH merR-type" evidence="2">
    <location>
        <begin position="1"/>
        <end position="71"/>
    </location>
</feature>
<dbReference type="GO" id="GO:0003677">
    <property type="term" value="F:DNA binding"/>
    <property type="evidence" value="ECO:0007669"/>
    <property type="project" value="UniProtKB-KW"/>
</dbReference>
<dbReference type="InterPro" id="IPR009061">
    <property type="entry name" value="DNA-bd_dom_put_sf"/>
</dbReference>
<dbReference type="Proteomes" id="UP000546642">
    <property type="component" value="Unassembled WGS sequence"/>
</dbReference>
<dbReference type="SMART" id="SM00422">
    <property type="entry name" value="HTH_MERR"/>
    <property type="match status" value="1"/>
</dbReference>
<dbReference type="InterPro" id="IPR000551">
    <property type="entry name" value="MerR-type_HTH_dom"/>
</dbReference>
<proteinExistence type="predicted"/>